<dbReference type="CDD" id="cd22152">
    <property type="entry name" value="F-box_AtAFR-like"/>
    <property type="match status" value="1"/>
</dbReference>
<dbReference type="Gene3D" id="2.120.10.80">
    <property type="entry name" value="Kelch-type beta propeller"/>
    <property type="match status" value="1"/>
</dbReference>
<evidence type="ECO:0000313" key="4">
    <source>
        <dbReference type="Proteomes" id="UP001187192"/>
    </source>
</evidence>
<proteinExistence type="predicted"/>
<protein>
    <submittedName>
        <fullName evidence="3">Uncharacterized protein</fullName>
    </submittedName>
</protein>
<evidence type="ECO:0000259" key="2">
    <source>
        <dbReference type="Pfam" id="PF25210"/>
    </source>
</evidence>
<dbReference type="Gramene" id="FCD_00011762-RA">
    <property type="protein sequence ID" value="FCD_00011762-RA:cds"/>
    <property type="gene ID" value="FCD_00011762"/>
</dbReference>
<dbReference type="SUPFAM" id="SSF117281">
    <property type="entry name" value="Kelch motif"/>
    <property type="match status" value="1"/>
</dbReference>
<dbReference type="PANTHER" id="PTHR24414:SF23">
    <property type="entry name" value="F-BOX_KELCH-REPEAT PROTEIN SKIP6"/>
    <property type="match status" value="1"/>
</dbReference>
<dbReference type="InterPro" id="IPR057499">
    <property type="entry name" value="Kelch_FKB95"/>
</dbReference>
<sequence>MSTTTTTTTTETPSEILIPSLPNDVALQCLARVPRQYHPVLAAVSKPVRSLLSSPEFFAARSALNCAEHLLYFRIGILDFRPARWFTLYRRPNPNSAAGNFTMAPVPGNPNDCLQLYKHAVVGPKIYLLSDEIGHKNTAKVWIFDCRFHTWERGPNIPTCQKFGLRTVVLDAKIYVFGSLTVKGSWADVFDTVAGRWEALPSPELTVYDKLVLGCGVKGGKVCVWVVEGVELRFDPGTKTWEVNSLALPGFEQICEVNGVLCCCNGDIRTLKGFDERVGLWKEINLVNGGFPNDFLVLQTLNVGGRLVIVGLGRMGVWCAEFEVKQDRDNGDFSGEVLWSDMVYLMHKSFLYRLSLFNTCMPVSL</sequence>
<evidence type="ECO:0000313" key="3">
    <source>
        <dbReference type="EMBL" id="GMN33485.1"/>
    </source>
</evidence>
<dbReference type="PANTHER" id="PTHR24414">
    <property type="entry name" value="F-BOX/KELCH-REPEAT PROTEIN SKIP4"/>
    <property type="match status" value="1"/>
</dbReference>
<organism evidence="3 4">
    <name type="scientific">Ficus carica</name>
    <name type="common">Common fig</name>
    <dbReference type="NCBI Taxonomy" id="3494"/>
    <lineage>
        <taxon>Eukaryota</taxon>
        <taxon>Viridiplantae</taxon>
        <taxon>Streptophyta</taxon>
        <taxon>Embryophyta</taxon>
        <taxon>Tracheophyta</taxon>
        <taxon>Spermatophyta</taxon>
        <taxon>Magnoliopsida</taxon>
        <taxon>eudicotyledons</taxon>
        <taxon>Gunneridae</taxon>
        <taxon>Pentapetalae</taxon>
        <taxon>rosids</taxon>
        <taxon>fabids</taxon>
        <taxon>Rosales</taxon>
        <taxon>Moraceae</taxon>
        <taxon>Ficeae</taxon>
        <taxon>Ficus</taxon>
    </lineage>
</organism>
<dbReference type="EMBL" id="BTGU01000004">
    <property type="protein sequence ID" value="GMN33485.1"/>
    <property type="molecule type" value="Genomic_DNA"/>
</dbReference>
<gene>
    <name evidence="3" type="ORF">TIFTF001_004172</name>
</gene>
<reference evidence="3" key="1">
    <citation type="submission" date="2023-07" db="EMBL/GenBank/DDBJ databases">
        <title>draft genome sequence of fig (Ficus carica).</title>
        <authorList>
            <person name="Takahashi T."/>
            <person name="Nishimura K."/>
        </authorList>
    </citation>
    <scope>NUCLEOTIDE SEQUENCE</scope>
</reference>
<dbReference type="InterPro" id="IPR050354">
    <property type="entry name" value="F-box/kelch-repeat_ARATH"/>
</dbReference>
<feature type="domain" description="FKB95-like N-terminal Kelch" evidence="2">
    <location>
        <begin position="85"/>
        <end position="343"/>
    </location>
</feature>
<dbReference type="Pfam" id="PF00646">
    <property type="entry name" value="F-box"/>
    <property type="match status" value="1"/>
</dbReference>
<dbReference type="InterPro" id="IPR001810">
    <property type="entry name" value="F-box_dom"/>
</dbReference>
<dbReference type="Pfam" id="PF25210">
    <property type="entry name" value="Kelch_FKB95"/>
    <property type="match status" value="1"/>
</dbReference>
<evidence type="ECO:0000259" key="1">
    <source>
        <dbReference type="Pfam" id="PF00646"/>
    </source>
</evidence>
<dbReference type="InterPro" id="IPR015915">
    <property type="entry name" value="Kelch-typ_b-propeller"/>
</dbReference>
<accession>A0AA87ZIE7</accession>
<dbReference type="AlphaFoldDB" id="A0AA87ZIE7"/>
<name>A0AA87ZIE7_FICCA</name>
<keyword evidence="4" id="KW-1185">Reference proteome</keyword>
<comment type="caution">
    <text evidence="3">The sequence shown here is derived from an EMBL/GenBank/DDBJ whole genome shotgun (WGS) entry which is preliminary data.</text>
</comment>
<dbReference type="Proteomes" id="UP001187192">
    <property type="component" value="Unassembled WGS sequence"/>
</dbReference>
<feature type="domain" description="F-box" evidence="1">
    <location>
        <begin position="18"/>
        <end position="58"/>
    </location>
</feature>